<accession>A0A8S4QSR5</accession>
<dbReference type="AlphaFoldDB" id="A0A8S4QSR5"/>
<proteinExistence type="predicted"/>
<keyword evidence="3" id="KW-1185">Reference proteome</keyword>
<dbReference type="Proteomes" id="UP000838756">
    <property type="component" value="Unassembled WGS sequence"/>
</dbReference>
<reference evidence="2" key="1">
    <citation type="submission" date="2022-03" db="EMBL/GenBank/DDBJ databases">
        <authorList>
            <person name="Lindestad O."/>
        </authorList>
    </citation>
    <scope>NUCLEOTIDE SEQUENCE</scope>
</reference>
<name>A0A8S4QSR5_9NEOP</name>
<sequence>MKILFNHGAARAGELGKGRPRTRNDVAGNRLASRDGGVVRRRTASRTLGSMETITVTSGPAPRASVAAAPARRRPTSCGHEHETIRRTFSVHLRRLIRTTLEYI</sequence>
<gene>
    <name evidence="2" type="primary">jg18911</name>
    <name evidence="2" type="ORF">PAEG_LOCUS5430</name>
</gene>
<evidence type="ECO:0000313" key="2">
    <source>
        <dbReference type="EMBL" id="CAH2217542.1"/>
    </source>
</evidence>
<evidence type="ECO:0000313" key="3">
    <source>
        <dbReference type="Proteomes" id="UP000838756"/>
    </source>
</evidence>
<organism evidence="2 3">
    <name type="scientific">Pararge aegeria aegeria</name>
    <dbReference type="NCBI Taxonomy" id="348720"/>
    <lineage>
        <taxon>Eukaryota</taxon>
        <taxon>Metazoa</taxon>
        <taxon>Ecdysozoa</taxon>
        <taxon>Arthropoda</taxon>
        <taxon>Hexapoda</taxon>
        <taxon>Insecta</taxon>
        <taxon>Pterygota</taxon>
        <taxon>Neoptera</taxon>
        <taxon>Endopterygota</taxon>
        <taxon>Lepidoptera</taxon>
        <taxon>Glossata</taxon>
        <taxon>Ditrysia</taxon>
        <taxon>Papilionoidea</taxon>
        <taxon>Nymphalidae</taxon>
        <taxon>Satyrinae</taxon>
        <taxon>Satyrini</taxon>
        <taxon>Parargina</taxon>
        <taxon>Pararge</taxon>
    </lineage>
</organism>
<feature type="compositionally biased region" description="Low complexity" evidence="1">
    <location>
        <begin position="60"/>
        <end position="70"/>
    </location>
</feature>
<feature type="region of interest" description="Disordered" evidence="1">
    <location>
        <begin position="1"/>
        <end position="29"/>
    </location>
</feature>
<protein>
    <submittedName>
        <fullName evidence="2">Jg18911 protein</fullName>
    </submittedName>
</protein>
<feature type="region of interest" description="Disordered" evidence="1">
    <location>
        <begin position="55"/>
        <end position="80"/>
    </location>
</feature>
<dbReference type="EMBL" id="CAKXAJ010018246">
    <property type="protein sequence ID" value="CAH2217542.1"/>
    <property type="molecule type" value="Genomic_DNA"/>
</dbReference>
<comment type="caution">
    <text evidence="2">The sequence shown here is derived from an EMBL/GenBank/DDBJ whole genome shotgun (WGS) entry which is preliminary data.</text>
</comment>
<evidence type="ECO:0000256" key="1">
    <source>
        <dbReference type="SAM" id="MobiDB-lite"/>
    </source>
</evidence>